<protein>
    <submittedName>
        <fullName evidence="2">Uncharacterized protein</fullName>
    </submittedName>
</protein>
<evidence type="ECO:0000313" key="3">
    <source>
        <dbReference type="Proteomes" id="UP000034611"/>
    </source>
</evidence>
<feature type="transmembrane region" description="Helical" evidence="1">
    <location>
        <begin position="91"/>
        <end position="109"/>
    </location>
</feature>
<gene>
    <name evidence="2" type="ORF">UV56_C0027G0004</name>
</gene>
<evidence type="ECO:0000256" key="1">
    <source>
        <dbReference type="SAM" id="Phobius"/>
    </source>
</evidence>
<dbReference type="Proteomes" id="UP000034611">
    <property type="component" value="Unassembled WGS sequence"/>
</dbReference>
<sequence length="213" mass="23912">MRKTLTYSSFVIISLVVAAAFVTARTYTQLGVAVVLYPVLAYFVFKLLPRKAWKAPVVTVQFPTKSAQKAKTETAEVKREDVNVADIDKRAFLKLIGATGISFFLFSLLNRRAEVPFFGKSIAAESGISALTDSAGNKIDPAQQGPTDGYRISEIEDNETTFYGFTNKNGNWFVMKEDPETGSFRYSKGESNFPTNWTNRKYLKYDYFHNAFA</sequence>
<name>A0A0G1EZW5_9BACT</name>
<keyword evidence="1" id="KW-0812">Transmembrane</keyword>
<accession>A0A0G1EZW5</accession>
<keyword evidence="1" id="KW-1133">Transmembrane helix</keyword>
<feature type="transmembrane region" description="Helical" evidence="1">
    <location>
        <begin position="30"/>
        <end position="48"/>
    </location>
</feature>
<reference evidence="2 3" key="1">
    <citation type="journal article" date="2015" name="Nature">
        <title>rRNA introns, odd ribosomes, and small enigmatic genomes across a large radiation of phyla.</title>
        <authorList>
            <person name="Brown C.T."/>
            <person name="Hug L.A."/>
            <person name="Thomas B.C."/>
            <person name="Sharon I."/>
            <person name="Castelle C.J."/>
            <person name="Singh A."/>
            <person name="Wilkins M.J."/>
            <person name="Williams K.H."/>
            <person name="Banfield J.F."/>
        </authorList>
    </citation>
    <scope>NUCLEOTIDE SEQUENCE [LARGE SCALE GENOMIC DNA]</scope>
</reference>
<keyword evidence="1" id="KW-0472">Membrane</keyword>
<proteinExistence type="predicted"/>
<evidence type="ECO:0000313" key="2">
    <source>
        <dbReference type="EMBL" id="KKS80118.1"/>
    </source>
</evidence>
<comment type="caution">
    <text evidence="2">The sequence shown here is derived from an EMBL/GenBank/DDBJ whole genome shotgun (WGS) entry which is preliminary data.</text>
</comment>
<dbReference type="EMBL" id="LCEY01000027">
    <property type="protein sequence ID" value="KKS80118.1"/>
    <property type="molecule type" value="Genomic_DNA"/>
</dbReference>
<organism evidence="2 3">
    <name type="scientific">Candidatus Woesebacteria bacterium GW2011_GWC1_43_10b</name>
    <dbReference type="NCBI Taxonomy" id="1618585"/>
    <lineage>
        <taxon>Bacteria</taxon>
        <taxon>Candidatus Woeseibacteriota</taxon>
    </lineage>
</organism>
<dbReference type="AlphaFoldDB" id="A0A0G1EZW5"/>